<evidence type="ECO:0000313" key="3">
    <source>
        <dbReference type="Proteomes" id="UP000765509"/>
    </source>
</evidence>
<sequence length="99" mass="11630">MVNVTPDSQLSAYKCFQRQIRANQEEEEENTSCQASLNIENKGRTKLHNGPISIQPLFEESQHQGSSQKRKRRASEEAQLHRQQLEHECILKRQRREND</sequence>
<reference evidence="2" key="1">
    <citation type="submission" date="2021-03" db="EMBL/GenBank/DDBJ databases">
        <title>Draft genome sequence of rust myrtle Austropuccinia psidii MF-1, a brazilian biotype.</title>
        <authorList>
            <person name="Quecine M.C."/>
            <person name="Pachon D.M.R."/>
            <person name="Bonatelli M.L."/>
            <person name="Correr F.H."/>
            <person name="Franceschini L.M."/>
            <person name="Leite T.F."/>
            <person name="Margarido G.R.A."/>
            <person name="Almeida C.A."/>
            <person name="Ferrarezi J.A."/>
            <person name="Labate C.A."/>
        </authorList>
    </citation>
    <scope>NUCLEOTIDE SEQUENCE</scope>
    <source>
        <strain evidence="2">MF-1</strain>
    </source>
</reference>
<evidence type="ECO:0000313" key="2">
    <source>
        <dbReference type="EMBL" id="MBW0544716.1"/>
    </source>
</evidence>
<accession>A0A9Q3FWI8</accession>
<protein>
    <submittedName>
        <fullName evidence="2">Uncharacterized protein</fullName>
    </submittedName>
</protein>
<name>A0A9Q3FWI8_9BASI</name>
<comment type="caution">
    <text evidence="2">The sequence shown here is derived from an EMBL/GenBank/DDBJ whole genome shotgun (WGS) entry which is preliminary data.</text>
</comment>
<dbReference type="AlphaFoldDB" id="A0A9Q3FWI8"/>
<dbReference type="Proteomes" id="UP000765509">
    <property type="component" value="Unassembled WGS sequence"/>
</dbReference>
<organism evidence="2 3">
    <name type="scientific">Austropuccinia psidii MF-1</name>
    <dbReference type="NCBI Taxonomy" id="1389203"/>
    <lineage>
        <taxon>Eukaryota</taxon>
        <taxon>Fungi</taxon>
        <taxon>Dikarya</taxon>
        <taxon>Basidiomycota</taxon>
        <taxon>Pucciniomycotina</taxon>
        <taxon>Pucciniomycetes</taxon>
        <taxon>Pucciniales</taxon>
        <taxon>Sphaerophragmiaceae</taxon>
        <taxon>Austropuccinia</taxon>
    </lineage>
</organism>
<feature type="compositionally biased region" description="Basic and acidic residues" evidence="1">
    <location>
        <begin position="74"/>
        <end position="99"/>
    </location>
</feature>
<keyword evidence="3" id="KW-1185">Reference proteome</keyword>
<evidence type="ECO:0000256" key="1">
    <source>
        <dbReference type="SAM" id="MobiDB-lite"/>
    </source>
</evidence>
<feature type="region of interest" description="Disordered" evidence="1">
    <location>
        <begin position="41"/>
        <end position="99"/>
    </location>
</feature>
<gene>
    <name evidence="2" type="ORF">O181_084431</name>
</gene>
<proteinExistence type="predicted"/>
<dbReference type="EMBL" id="AVOT02049540">
    <property type="protein sequence ID" value="MBW0544716.1"/>
    <property type="molecule type" value="Genomic_DNA"/>
</dbReference>